<feature type="domain" description="DUF3828" evidence="1">
    <location>
        <begin position="49"/>
        <end position="158"/>
    </location>
</feature>
<name>A0ABR7ULG5_9FLAO</name>
<evidence type="ECO:0000259" key="1">
    <source>
        <dbReference type="Pfam" id="PF12883"/>
    </source>
</evidence>
<evidence type="ECO:0000313" key="3">
    <source>
        <dbReference type="Proteomes" id="UP000661715"/>
    </source>
</evidence>
<evidence type="ECO:0000313" key="2">
    <source>
        <dbReference type="EMBL" id="MBD0723716.1"/>
    </source>
</evidence>
<dbReference type="InterPro" id="IPR024289">
    <property type="entry name" value="DUF3828"/>
</dbReference>
<dbReference type="EMBL" id="NASZ01000001">
    <property type="protein sequence ID" value="MBD0723716.1"/>
    <property type="molecule type" value="Genomic_DNA"/>
</dbReference>
<organism evidence="2 3">
    <name type="scientific">Flavobacterium pokkalii</name>
    <dbReference type="NCBI Taxonomy" id="1940408"/>
    <lineage>
        <taxon>Bacteria</taxon>
        <taxon>Pseudomonadati</taxon>
        <taxon>Bacteroidota</taxon>
        <taxon>Flavobacteriia</taxon>
        <taxon>Flavobacteriales</taxon>
        <taxon>Flavobacteriaceae</taxon>
        <taxon>Flavobacterium</taxon>
    </lineage>
</organism>
<proteinExistence type="predicted"/>
<comment type="caution">
    <text evidence="2">The sequence shown here is derived from an EMBL/GenBank/DDBJ whole genome shotgun (WGS) entry which is preliminary data.</text>
</comment>
<sequence length="161" mass="18576">MNTKKTVFVCMLLMSFLYSCKKEPLESKKQLSIESSKNEIDKGAAIQKMLKEFYSAYIKEFANENIAESERKLDSIEIKFCTKSLLDSISNEFEHNELDYNPFVKAQDVSLDWIETFTVSKLSGLENKFNVQYLDKYSGKAINIYLTVVEENGSFKISSLR</sequence>
<dbReference type="RefSeq" id="WP_188219336.1">
    <property type="nucleotide sequence ID" value="NZ_NASZ01000001.1"/>
</dbReference>
<protein>
    <recommendedName>
        <fullName evidence="1">DUF3828 domain-containing protein</fullName>
    </recommendedName>
</protein>
<reference evidence="2 3" key="1">
    <citation type="journal article" date="2020" name="Microbiol. Res.">
        <title>Flavobacterium pokkalii sp. nov., a novel plant growth promoting native rhizobacteria isolated from pokkali rice grown in coastal saline affected agricultural regions of southern India, Kerala.</title>
        <authorList>
            <person name="Menon R.R."/>
            <person name="Kumari S."/>
            <person name="Viver T."/>
            <person name="Rameshkumar N."/>
        </authorList>
    </citation>
    <scope>NUCLEOTIDE SEQUENCE [LARGE SCALE GENOMIC DNA]</scope>
    <source>
        <strain evidence="2 3">L1I52</strain>
    </source>
</reference>
<dbReference type="PROSITE" id="PS51257">
    <property type="entry name" value="PROKAR_LIPOPROTEIN"/>
    <property type="match status" value="1"/>
</dbReference>
<gene>
    <name evidence="2" type="ORF">B6A10_00825</name>
</gene>
<keyword evidence="3" id="KW-1185">Reference proteome</keyword>
<dbReference type="Gene3D" id="3.10.450.50">
    <property type="match status" value="1"/>
</dbReference>
<accession>A0ABR7ULG5</accession>
<dbReference type="Proteomes" id="UP000661715">
    <property type="component" value="Unassembled WGS sequence"/>
</dbReference>
<dbReference type="Pfam" id="PF12883">
    <property type="entry name" value="DUF3828"/>
    <property type="match status" value="1"/>
</dbReference>